<keyword evidence="3" id="KW-0238">DNA-binding</keyword>
<dbReference type="PANTHER" id="PTHR11969">
    <property type="entry name" value="MAX DIMERIZATION, MAD"/>
    <property type="match status" value="1"/>
</dbReference>
<dbReference type="Gene3D" id="4.10.280.10">
    <property type="entry name" value="Helix-loop-helix DNA-binding domain"/>
    <property type="match status" value="1"/>
</dbReference>
<dbReference type="SMART" id="SM00353">
    <property type="entry name" value="HLH"/>
    <property type="match status" value="1"/>
</dbReference>
<dbReference type="GO" id="GO:0046983">
    <property type="term" value="F:protein dimerization activity"/>
    <property type="evidence" value="ECO:0007669"/>
    <property type="project" value="InterPro"/>
</dbReference>
<evidence type="ECO:0000256" key="2">
    <source>
        <dbReference type="ARBA" id="ARBA00023015"/>
    </source>
</evidence>
<dbReference type="EMBL" id="LR788024">
    <property type="protein sequence ID" value="CAB3263886.1"/>
    <property type="molecule type" value="mRNA"/>
</dbReference>
<feature type="region of interest" description="Disordered" evidence="7">
    <location>
        <begin position="1070"/>
        <end position="1136"/>
    </location>
</feature>
<evidence type="ECO:0000256" key="6">
    <source>
        <dbReference type="SAM" id="Coils"/>
    </source>
</evidence>
<evidence type="ECO:0000256" key="4">
    <source>
        <dbReference type="ARBA" id="ARBA00023163"/>
    </source>
</evidence>
<keyword evidence="5" id="KW-0539">Nucleus</keyword>
<name>A0A6F9DLM5_9ASCI</name>
<dbReference type="GO" id="GO:0005634">
    <property type="term" value="C:nucleus"/>
    <property type="evidence" value="ECO:0007669"/>
    <property type="project" value="UniProtKB-SubCell"/>
</dbReference>
<dbReference type="GO" id="GO:0000981">
    <property type="term" value="F:DNA-binding transcription factor activity, RNA polymerase II-specific"/>
    <property type="evidence" value="ECO:0007669"/>
    <property type="project" value="TreeGrafter"/>
</dbReference>
<organism evidence="9">
    <name type="scientific">Phallusia mammillata</name>
    <dbReference type="NCBI Taxonomy" id="59560"/>
    <lineage>
        <taxon>Eukaryota</taxon>
        <taxon>Metazoa</taxon>
        <taxon>Chordata</taxon>
        <taxon>Tunicata</taxon>
        <taxon>Ascidiacea</taxon>
        <taxon>Phlebobranchia</taxon>
        <taxon>Ascidiidae</taxon>
        <taxon>Phallusia</taxon>
    </lineage>
</organism>
<dbReference type="PROSITE" id="PS50888">
    <property type="entry name" value="BHLH"/>
    <property type="match status" value="1"/>
</dbReference>
<feature type="region of interest" description="Disordered" evidence="7">
    <location>
        <begin position="392"/>
        <end position="515"/>
    </location>
</feature>
<feature type="domain" description="BHLH" evidence="8">
    <location>
        <begin position="281"/>
        <end position="332"/>
    </location>
</feature>
<keyword evidence="6" id="KW-0175">Coiled coil</keyword>
<evidence type="ECO:0000256" key="1">
    <source>
        <dbReference type="ARBA" id="ARBA00004123"/>
    </source>
</evidence>
<comment type="subcellular location">
    <subcellularLocation>
        <location evidence="1">Nucleus</location>
    </subcellularLocation>
</comment>
<dbReference type="SUPFAM" id="SSF47459">
    <property type="entry name" value="HLH, helix-loop-helix DNA-binding domain"/>
    <property type="match status" value="1"/>
</dbReference>
<feature type="region of interest" description="Disordered" evidence="7">
    <location>
        <begin position="69"/>
        <end position="88"/>
    </location>
</feature>
<dbReference type="InterPro" id="IPR036638">
    <property type="entry name" value="HLH_DNA-bd_sf"/>
</dbReference>
<accession>A0A6F9DLM5</accession>
<reference evidence="9" key="1">
    <citation type="submission" date="2020-04" db="EMBL/GenBank/DDBJ databases">
        <authorList>
            <person name="Neveu A P."/>
        </authorList>
    </citation>
    <scope>NUCLEOTIDE SEQUENCE</scope>
    <source>
        <tissue evidence="9">Whole embryo</tissue>
    </source>
</reference>
<evidence type="ECO:0000256" key="3">
    <source>
        <dbReference type="ARBA" id="ARBA00023125"/>
    </source>
</evidence>
<evidence type="ECO:0000313" key="9">
    <source>
        <dbReference type="EMBL" id="CAB3263886.1"/>
    </source>
</evidence>
<feature type="region of interest" description="Disordered" evidence="7">
    <location>
        <begin position="727"/>
        <end position="747"/>
    </location>
</feature>
<dbReference type="Pfam" id="PF00010">
    <property type="entry name" value="HLH"/>
    <property type="match status" value="1"/>
</dbReference>
<proteinExistence type="evidence at transcript level"/>
<feature type="compositionally biased region" description="Low complexity" evidence="7">
    <location>
        <begin position="1095"/>
        <end position="1108"/>
    </location>
</feature>
<dbReference type="AlphaFoldDB" id="A0A6F9DLM5"/>
<sequence>MSLHTLLAAVEFLEDKDTGVQGTNVTRRADLAVSSQSDDVPKNFEATGVETAMAESLPGETFVQNEMEKRRTNQQGPDFLPDATNRSTTRQEAIERNHIPEYSTKPNAMNSNTILYNPQNNMTANGPMLTLPNQDANANGSQSPGTTNHQLHPVNSPGIEVLVARARLAIGSTSVAYGGNSQDNQPRFTTPHQKSNEVSVINMQPSGTLLHHQAVPAPEVNLQQTPQTWHGVPAPKTIEKRILLSNELTDPNFNTLLPSLIKTSEDEKVYAALQFKPMKRSVTLTHNQLEKNRRAHLKERFEALKSCVPRLGMRRSSNLTILKAAFRHIQVLKKKESEHHQLLDNLTKEKQAKMERFLTLKKDLLETVSGKVIDQYLEDCFNKDYTQEETSSVASLQTSGILEDDQQSTSTASEAEEEEMKASLSFLPRSPNLNRDIVVYPPTSNPNRPPRRRIVPTSGAQPTNPNQPPVEPQRSVNFSTTSHSSSEVRRIMGPQKSPMRLYGTPSGRSATPSPPSNCFSFFPRFHIGSGGSPPLLSSDNTVKVQKPIESMVFDGQKTRKIENVPVANPAYKVLSTFSVSSVSESTKPISVVSGQPQVVNVQPTTDTLPTAAVSSVESDAKVSNPVSVRHNTGVVLGADGRVSLPSFSGYQVKVKYVNPTISVNASTTPSQSHMPMKKRHYDVSSFSAATTSTANRPRSFMSSVSDSIPKLTSLYVGATAAVLGRDNSETGISTSDTESDRDSPMYIDQSRVNSKVPQWLKNSVGREWTEYRSKDVAKKKPVIQVHPYEPPKVSGTASVAKTTDYRPKATFSLWDRKHHAITMTTATNWRGKQLLTSKSKTSVASSGPPASSNLPAPTSMTQVSYTTLQKATKPTIPSALVVGRHNSTSPPASAIETSVCKSAPVTPVSTYLQATPQPATSADHPRASVGANGVIQMPGQTMPNYQTMPVSVTGNQMAYQIIQAPYMSQVSAFSTSGQVNTTQMASGSVQGQPAVAYVMNAPVEGKDVVQGDRSTVLAPANMPLMIPVGYVMYPGNIGVPVGQHGVQFANLQAPTTTKMVAQPVGQMALQTKHSGATKRVHSPALTDSLRKRSGSADSASSSTISVDSLDNDKRDQPKRPRVTQSREPATVAPTHHVVHDIPVDKNSSQAQHTQFIVPGNHGFMMANNGPAIPINLLGYPLQSYHAGGTGGIQTMQMNGLPGNQGGLGQILTLPQGIGLQLATSVAMTTTVGGQQTLTSPVTLQVMPAASPQSNQDKPS</sequence>
<evidence type="ECO:0000259" key="8">
    <source>
        <dbReference type="PROSITE" id="PS50888"/>
    </source>
</evidence>
<dbReference type="InterPro" id="IPR011598">
    <property type="entry name" value="bHLH_dom"/>
</dbReference>
<dbReference type="GO" id="GO:0000978">
    <property type="term" value="F:RNA polymerase II cis-regulatory region sequence-specific DNA binding"/>
    <property type="evidence" value="ECO:0007669"/>
    <property type="project" value="TreeGrafter"/>
</dbReference>
<gene>
    <name evidence="9" type="primary">Mnt</name>
</gene>
<keyword evidence="2" id="KW-0805">Transcription regulation</keyword>
<feature type="region of interest" description="Disordered" evidence="7">
    <location>
        <begin position="836"/>
        <end position="858"/>
    </location>
</feature>
<evidence type="ECO:0000256" key="5">
    <source>
        <dbReference type="ARBA" id="ARBA00023242"/>
    </source>
</evidence>
<dbReference type="PANTHER" id="PTHR11969:SF99">
    <property type="entry name" value="MAX-BINDING PROTEIN MNT"/>
    <property type="match status" value="1"/>
</dbReference>
<keyword evidence="4" id="KW-0804">Transcription</keyword>
<protein>
    <submittedName>
        <fullName evidence="9">Transcription factor Mnt-like</fullName>
    </submittedName>
</protein>
<evidence type="ECO:0000256" key="7">
    <source>
        <dbReference type="SAM" id="MobiDB-lite"/>
    </source>
</evidence>
<feature type="coiled-coil region" evidence="6">
    <location>
        <begin position="329"/>
        <end position="363"/>
    </location>
</feature>